<dbReference type="SUPFAM" id="SSF51197">
    <property type="entry name" value="Clavaminate synthase-like"/>
    <property type="match status" value="1"/>
</dbReference>
<dbReference type="RefSeq" id="WP_310095483.1">
    <property type="nucleotide sequence ID" value="NZ_JAVDTT010000004.1"/>
</dbReference>
<dbReference type="Pfam" id="PF05118">
    <property type="entry name" value="Asp_Arg_Hydrox"/>
    <property type="match status" value="1"/>
</dbReference>
<protein>
    <recommendedName>
        <fullName evidence="1">Aspartyl/asparaginy/proline hydroxylase domain-containing protein</fullName>
    </recommendedName>
</protein>
<feature type="domain" description="Aspartyl/asparaginy/proline hydroxylase" evidence="1">
    <location>
        <begin position="67"/>
        <end position="167"/>
    </location>
</feature>
<evidence type="ECO:0000313" key="2">
    <source>
        <dbReference type="EMBL" id="MDR6842856.1"/>
    </source>
</evidence>
<sequence>MKLPSPFVQLPISFDAQRLADEISALGEVSWRPHPQNFAGNSMLPLVAVDGDAGNESFNGPMLPTPELARCAYMQQVLASLGVTAGRTRLMRLSGGAEVTRHVDQGYYWTDRVRVHVPIVTQPGVRFECGDSAVNMAAGECWIFDTWRLHRVLNEDDRSRIHLVCDTVGGEAFWNMVAAGRPVGGEAEPAGWQPKRFDFQEGATPEIRFEAYNVPPIMSPWELKHRLDFLVGEMKPSPAVATIGRQIDALFRAWRAVWAQYADASEAKPEYQRLMKNFLIKVQPLASVAILRNDLPMWDALTVMIASAAVVDNDQAAGPGNSLARRPQSAQGTAGVLFPGYMG</sequence>
<accession>A0ABU1RVP0</accession>
<dbReference type="EMBL" id="JAVDTT010000004">
    <property type="protein sequence ID" value="MDR6842856.1"/>
    <property type="molecule type" value="Genomic_DNA"/>
</dbReference>
<reference evidence="2 3" key="1">
    <citation type="submission" date="2023-07" db="EMBL/GenBank/DDBJ databases">
        <title>Sorghum-associated microbial communities from plants grown in Nebraska, USA.</title>
        <authorList>
            <person name="Schachtman D."/>
        </authorList>
    </citation>
    <scope>NUCLEOTIDE SEQUENCE [LARGE SCALE GENOMIC DNA]</scope>
    <source>
        <strain evidence="2 3">BE107</strain>
    </source>
</reference>
<dbReference type="Proteomes" id="UP001254759">
    <property type="component" value="Unassembled WGS sequence"/>
</dbReference>
<organism evidence="2 3">
    <name type="scientific">Pseudoxanthomonas sacheonensis</name>
    <dbReference type="NCBI Taxonomy" id="443615"/>
    <lineage>
        <taxon>Bacteria</taxon>
        <taxon>Pseudomonadati</taxon>
        <taxon>Pseudomonadota</taxon>
        <taxon>Gammaproteobacteria</taxon>
        <taxon>Lysobacterales</taxon>
        <taxon>Lysobacteraceae</taxon>
        <taxon>Pseudoxanthomonas</taxon>
    </lineage>
</organism>
<dbReference type="InterPro" id="IPR007803">
    <property type="entry name" value="Asp/Arg/Pro-Hydrxlase"/>
</dbReference>
<name>A0ABU1RVP0_9GAMM</name>
<evidence type="ECO:0000259" key="1">
    <source>
        <dbReference type="Pfam" id="PF05118"/>
    </source>
</evidence>
<keyword evidence="3" id="KW-1185">Reference proteome</keyword>
<proteinExistence type="predicted"/>
<dbReference type="InterPro" id="IPR027443">
    <property type="entry name" value="IPNS-like_sf"/>
</dbReference>
<evidence type="ECO:0000313" key="3">
    <source>
        <dbReference type="Proteomes" id="UP001254759"/>
    </source>
</evidence>
<dbReference type="Gene3D" id="2.60.120.330">
    <property type="entry name" value="B-lactam Antibiotic, Isopenicillin N Synthase, Chain"/>
    <property type="match status" value="1"/>
</dbReference>
<comment type="caution">
    <text evidence="2">The sequence shown here is derived from an EMBL/GenBank/DDBJ whole genome shotgun (WGS) entry which is preliminary data.</text>
</comment>
<gene>
    <name evidence="2" type="ORF">J2W94_003161</name>
</gene>